<reference evidence="3 4" key="1">
    <citation type="submission" date="2007-08" db="EMBL/GenBank/DDBJ databases">
        <authorList>
            <consortium name="The Citrobacter koseri Genome Sequencing Project"/>
            <person name="McClelland M."/>
            <person name="Sanderson E.K."/>
            <person name="Porwollik S."/>
            <person name="Spieth J."/>
            <person name="Clifton W.S."/>
            <person name="Latreille P."/>
            <person name="Courtney L."/>
            <person name="Wang C."/>
            <person name="Pepin K."/>
            <person name="Bhonagiri V."/>
            <person name="Nash W."/>
            <person name="Johnson M."/>
            <person name="Thiruvilangam P."/>
            <person name="Wilson R."/>
        </authorList>
    </citation>
    <scope>NUCLEOTIDE SEQUENCE [LARGE SCALE GENOMIC DNA]</scope>
    <source>
        <strain evidence="4">ATCC BAA-895 / CDC 4225-83 / SGSC4696</strain>
    </source>
</reference>
<feature type="signal peptide" evidence="1">
    <location>
        <begin position="1"/>
        <end position="23"/>
    </location>
</feature>
<evidence type="ECO:0000313" key="4">
    <source>
        <dbReference type="Proteomes" id="UP000008148"/>
    </source>
</evidence>
<feature type="domain" description="Fimbrial-type adhesion" evidence="2">
    <location>
        <begin position="28"/>
        <end position="177"/>
    </location>
</feature>
<dbReference type="GO" id="GO:0043709">
    <property type="term" value="P:cell adhesion involved in single-species biofilm formation"/>
    <property type="evidence" value="ECO:0007669"/>
    <property type="project" value="TreeGrafter"/>
</dbReference>
<dbReference type="PANTHER" id="PTHR33420:SF25">
    <property type="entry name" value="PROTEIN FIMF"/>
    <property type="match status" value="1"/>
</dbReference>
<dbReference type="InterPro" id="IPR000259">
    <property type="entry name" value="Adhesion_dom_fimbrial"/>
</dbReference>
<dbReference type="EMBL" id="CP000822">
    <property type="protein sequence ID" value="ABV14788.1"/>
    <property type="molecule type" value="Genomic_DNA"/>
</dbReference>
<evidence type="ECO:0000256" key="1">
    <source>
        <dbReference type="SAM" id="SignalP"/>
    </source>
</evidence>
<evidence type="ECO:0000259" key="2">
    <source>
        <dbReference type="Pfam" id="PF00419"/>
    </source>
</evidence>
<dbReference type="AlphaFoldDB" id="A8AMS5"/>
<organism evidence="3 4">
    <name type="scientific">Citrobacter koseri (strain ATCC BAA-895 / CDC 4225-83 / SGSC4696)</name>
    <dbReference type="NCBI Taxonomy" id="290338"/>
    <lineage>
        <taxon>Bacteria</taxon>
        <taxon>Pseudomonadati</taxon>
        <taxon>Pseudomonadota</taxon>
        <taxon>Gammaproteobacteria</taxon>
        <taxon>Enterobacterales</taxon>
        <taxon>Enterobacteriaceae</taxon>
        <taxon>Citrobacter</taxon>
    </lineage>
</organism>
<keyword evidence="4" id="KW-1185">Reference proteome</keyword>
<dbReference type="KEGG" id="cko:CKO_03712"/>
<dbReference type="InterPro" id="IPR036937">
    <property type="entry name" value="Adhesion_dom_fimbrial_sf"/>
</dbReference>
<dbReference type="Proteomes" id="UP000008148">
    <property type="component" value="Chromosome"/>
</dbReference>
<proteinExistence type="predicted"/>
<protein>
    <recommendedName>
        <fullName evidence="2">Fimbrial-type adhesion domain-containing protein</fullName>
    </recommendedName>
</protein>
<sequence length="177" mass="18522">MMMKKPLYFLGAVLTLACVNVFAADSTITISGYVRDNACAVAGESKDFTVDLMNNAAKQFNAVGATTPLVPFRIVLSPCGNSVTAVKVGFTGTEDSSNTCLLKIDSGASAAAGMGVQILNNQQTMLPLNAASSSIAWTTLTPGQTNILNFYARLMATQIPVTAGHVNATATFTLEFQ</sequence>
<evidence type="ECO:0000313" key="3">
    <source>
        <dbReference type="EMBL" id="ABV14788.1"/>
    </source>
</evidence>
<dbReference type="STRING" id="290338.CKO_03712"/>
<feature type="chain" id="PRO_5002716917" description="Fimbrial-type adhesion domain-containing protein" evidence="1">
    <location>
        <begin position="24"/>
        <end position="177"/>
    </location>
</feature>
<dbReference type="SUPFAM" id="SSF49401">
    <property type="entry name" value="Bacterial adhesins"/>
    <property type="match status" value="1"/>
</dbReference>
<dbReference type="PANTHER" id="PTHR33420">
    <property type="entry name" value="FIMBRIAL SUBUNIT ELFA-RELATED"/>
    <property type="match status" value="1"/>
</dbReference>
<keyword evidence="1" id="KW-0732">Signal</keyword>
<dbReference type="GO" id="GO:0009289">
    <property type="term" value="C:pilus"/>
    <property type="evidence" value="ECO:0007669"/>
    <property type="project" value="InterPro"/>
</dbReference>
<name>A8AMS5_CITK8</name>
<dbReference type="HOGENOM" id="CLU_088965_0_2_6"/>
<dbReference type="PROSITE" id="PS51257">
    <property type="entry name" value="PROKAR_LIPOPROTEIN"/>
    <property type="match status" value="1"/>
</dbReference>
<accession>A8AMS5</accession>
<dbReference type="InterPro" id="IPR008966">
    <property type="entry name" value="Adhesion_dom_sf"/>
</dbReference>
<gene>
    <name evidence="3" type="ordered locus">CKO_03712</name>
</gene>
<dbReference type="Gene3D" id="2.60.40.1090">
    <property type="entry name" value="Fimbrial-type adhesion domain"/>
    <property type="match status" value="1"/>
</dbReference>
<dbReference type="Pfam" id="PF00419">
    <property type="entry name" value="Fimbrial"/>
    <property type="match status" value="1"/>
</dbReference>
<dbReference type="InterPro" id="IPR050263">
    <property type="entry name" value="Bact_Fimbrial_Adh_Pro"/>
</dbReference>